<sequence length="242" mass="27407">MANTIYDKEKNLKYDDHCSRSRDGSPKLPADFAINTPTQPLRASKALRFRCECEGRFMGILLGQISTPNLNTYPTIEIVGFKGRSTVVVSCVTKDAPYRPHPYNLVGKENCKKGVCTVEIDSDTMCTAFENLSIQCVKKRDIEQSLRLRQNIRVDLFRTGFAHSSNLSCHELNCVRLCFQLDELKRKRPKLNIEALPSLEVFQCPAQFTDQKTNEVESTAQLSQPQYAQACAQTQQQQIPQP</sequence>
<reference evidence="2" key="1">
    <citation type="submission" date="2020-11" db="EMBL/GenBank/DDBJ databases">
        <authorList>
            <person name="Whitehead M."/>
        </authorList>
    </citation>
    <scope>NUCLEOTIDE SEQUENCE</scope>
    <source>
        <strain evidence="2">EGII</strain>
    </source>
</reference>
<dbReference type="GO" id="GO:0033554">
    <property type="term" value="P:cellular response to stress"/>
    <property type="evidence" value="ECO:0007669"/>
    <property type="project" value="TreeGrafter"/>
</dbReference>
<dbReference type="InterPro" id="IPR008967">
    <property type="entry name" value="p53-like_TF_DNA-bd_sf"/>
</dbReference>
<dbReference type="GO" id="GO:0038061">
    <property type="term" value="P:non-canonical NF-kappaB signal transduction"/>
    <property type="evidence" value="ECO:0007669"/>
    <property type="project" value="TreeGrafter"/>
</dbReference>
<dbReference type="AlphaFoldDB" id="A0A811VBS3"/>
<proteinExistence type="predicted"/>
<organism evidence="2 3">
    <name type="scientific">Ceratitis capitata</name>
    <name type="common">Mediterranean fruit fly</name>
    <name type="synonym">Tephritis capitata</name>
    <dbReference type="NCBI Taxonomy" id="7213"/>
    <lineage>
        <taxon>Eukaryota</taxon>
        <taxon>Metazoa</taxon>
        <taxon>Ecdysozoa</taxon>
        <taxon>Arthropoda</taxon>
        <taxon>Hexapoda</taxon>
        <taxon>Insecta</taxon>
        <taxon>Pterygota</taxon>
        <taxon>Neoptera</taxon>
        <taxon>Endopterygota</taxon>
        <taxon>Diptera</taxon>
        <taxon>Brachycera</taxon>
        <taxon>Muscomorpha</taxon>
        <taxon>Tephritoidea</taxon>
        <taxon>Tephritidae</taxon>
        <taxon>Ceratitis</taxon>
        <taxon>Ceratitis</taxon>
    </lineage>
</organism>
<dbReference type="GO" id="GO:0034097">
    <property type="term" value="P:response to cytokine"/>
    <property type="evidence" value="ECO:0007669"/>
    <property type="project" value="TreeGrafter"/>
</dbReference>
<keyword evidence="3" id="KW-1185">Reference proteome</keyword>
<dbReference type="PANTHER" id="PTHR24169">
    <property type="entry name" value="NUCLEAR FACTOR NF-KAPPA-B PROTEIN"/>
    <property type="match status" value="1"/>
</dbReference>
<gene>
    <name evidence="2" type="ORF">CCAP1982_LOCUS21403</name>
</gene>
<dbReference type="Gene3D" id="2.60.40.340">
    <property type="entry name" value="Rel homology domain (RHD), DNA-binding domain"/>
    <property type="match status" value="1"/>
</dbReference>
<feature type="domain" description="RHD" evidence="1">
    <location>
        <begin position="44"/>
        <end position="181"/>
    </location>
</feature>
<dbReference type="SUPFAM" id="SSF49417">
    <property type="entry name" value="p53-like transcription factors"/>
    <property type="match status" value="1"/>
</dbReference>
<dbReference type="GO" id="GO:0000978">
    <property type="term" value="F:RNA polymerase II cis-regulatory region sequence-specific DNA binding"/>
    <property type="evidence" value="ECO:0007669"/>
    <property type="project" value="TreeGrafter"/>
</dbReference>
<name>A0A811VBS3_CERCA</name>
<dbReference type="Pfam" id="PF00554">
    <property type="entry name" value="RHD_DNA_bind"/>
    <property type="match status" value="1"/>
</dbReference>
<evidence type="ECO:0000313" key="3">
    <source>
        <dbReference type="Proteomes" id="UP000606786"/>
    </source>
</evidence>
<dbReference type="GO" id="GO:0000981">
    <property type="term" value="F:DNA-binding transcription factor activity, RNA polymerase II-specific"/>
    <property type="evidence" value="ECO:0007669"/>
    <property type="project" value="TreeGrafter"/>
</dbReference>
<comment type="caution">
    <text evidence="2">The sequence shown here is derived from an EMBL/GenBank/DDBJ whole genome shotgun (WGS) entry which is preliminary data.</text>
</comment>
<dbReference type="Proteomes" id="UP000606786">
    <property type="component" value="Unassembled WGS sequence"/>
</dbReference>
<dbReference type="InterPro" id="IPR037059">
    <property type="entry name" value="RHD_DNA_bind_dom_sf"/>
</dbReference>
<dbReference type="GO" id="GO:0045087">
    <property type="term" value="P:innate immune response"/>
    <property type="evidence" value="ECO:0007669"/>
    <property type="project" value="TreeGrafter"/>
</dbReference>
<dbReference type="GO" id="GO:0045944">
    <property type="term" value="P:positive regulation of transcription by RNA polymerase II"/>
    <property type="evidence" value="ECO:0007669"/>
    <property type="project" value="TreeGrafter"/>
</dbReference>
<dbReference type="PROSITE" id="PS50254">
    <property type="entry name" value="REL_2"/>
    <property type="match status" value="1"/>
</dbReference>
<dbReference type="EMBL" id="CAJHJT010000056">
    <property type="protein sequence ID" value="CAD7013335.1"/>
    <property type="molecule type" value="Genomic_DNA"/>
</dbReference>
<accession>A0A811VBS3</accession>
<evidence type="ECO:0000313" key="2">
    <source>
        <dbReference type="EMBL" id="CAD7013335.1"/>
    </source>
</evidence>
<dbReference type="GO" id="GO:0007249">
    <property type="term" value="P:canonical NF-kappaB signal transduction"/>
    <property type="evidence" value="ECO:0007669"/>
    <property type="project" value="TreeGrafter"/>
</dbReference>
<dbReference type="PANTHER" id="PTHR24169:SF25">
    <property type="entry name" value="DORSAL-RELATED IMMUNITY FACTOR DIF-RELATED"/>
    <property type="match status" value="1"/>
</dbReference>
<dbReference type="GO" id="GO:0005634">
    <property type="term" value="C:nucleus"/>
    <property type="evidence" value="ECO:0007669"/>
    <property type="project" value="TreeGrafter"/>
</dbReference>
<dbReference type="InterPro" id="IPR011539">
    <property type="entry name" value="RHD_DNA_bind_dom"/>
</dbReference>
<protein>
    <submittedName>
        <fullName evidence="2">(Mediterranean fruit fly) hypothetical protein</fullName>
    </submittedName>
</protein>
<dbReference type="GO" id="GO:0005737">
    <property type="term" value="C:cytoplasm"/>
    <property type="evidence" value="ECO:0007669"/>
    <property type="project" value="InterPro"/>
</dbReference>
<dbReference type="OrthoDB" id="7881762at2759"/>
<dbReference type="InterPro" id="IPR000451">
    <property type="entry name" value="NFkB/Dor"/>
</dbReference>
<evidence type="ECO:0000259" key="1">
    <source>
        <dbReference type="PROSITE" id="PS50254"/>
    </source>
</evidence>